<feature type="compositionally biased region" description="Acidic residues" evidence="2">
    <location>
        <begin position="256"/>
        <end position="269"/>
    </location>
</feature>
<evidence type="ECO:0000313" key="4">
    <source>
        <dbReference type="Proteomes" id="UP001583172"/>
    </source>
</evidence>
<comment type="similarity">
    <text evidence="1">Belongs to the MIT1/WOR1 family.</text>
</comment>
<dbReference type="PANTHER" id="PTHR28027">
    <property type="entry name" value="TRANSCRIPTIONAL REGULATOR MIT1"/>
    <property type="match status" value="1"/>
</dbReference>
<dbReference type="PANTHER" id="PTHR28027:SF2">
    <property type="entry name" value="TRANSCRIPTIONAL REGULATOR MIT1"/>
    <property type="match status" value="1"/>
</dbReference>
<proteinExistence type="inferred from homology"/>
<sequence>MSDEEIQVKPSWKGFVATTFDAALIVQAAITRHPEVYIFDNSPGSEALRTHIQSGWVFVYRVGAPASNIRRWRDGLQWTDRRNLGRGLGIYRQVVPVNADSAMSEEELVFSSSEYERQHQEIFEPYLGQHTGCTGVKKGGEIIMKAKRHGLLKKSIFFTVNGQKYGLAAYFTLADGLAGTLPRPRHSPRWIPVLLSPDFWASPPNGNGAWAVELANDNGHASSADAHGWRNALEVLPPNAANSNNLSSPNDTDPSGNDESEADDYDVESGADNMGLTDVNNAAPYPVWQPTPADLAELSRAAQRAVLLAQHEAEAADEELRHK</sequence>
<protein>
    <submittedName>
        <fullName evidence="3">Uncharacterized protein</fullName>
    </submittedName>
</protein>
<accession>A0ABR3VQT8</accession>
<organism evidence="3 4">
    <name type="scientific">Humicola insolens</name>
    <name type="common">Soft-rot fungus</name>
    <dbReference type="NCBI Taxonomy" id="85995"/>
    <lineage>
        <taxon>Eukaryota</taxon>
        <taxon>Fungi</taxon>
        <taxon>Dikarya</taxon>
        <taxon>Ascomycota</taxon>
        <taxon>Pezizomycotina</taxon>
        <taxon>Sordariomycetes</taxon>
        <taxon>Sordariomycetidae</taxon>
        <taxon>Sordariales</taxon>
        <taxon>Chaetomiaceae</taxon>
        <taxon>Mycothermus</taxon>
    </lineage>
</organism>
<feature type="compositionally biased region" description="Low complexity" evidence="2">
    <location>
        <begin position="237"/>
        <end position="250"/>
    </location>
</feature>
<dbReference type="EMBL" id="JAZGSY010000005">
    <property type="protein sequence ID" value="KAL1844033.1"/>
    <property type="molecule type" value="Genomic_DNA"/>
</dbReference>
<evidence type="ECO:0000256" key="1">
    <source>
        <dbReference type="ARBA" id="ARBA00008359"/>
    </source>
</evidence>
<comment type="caution">
    <text evidence="3">The sequence shown here is derived from an EMBL/GenBank/DDBJ whole genome shotgun (WGS) entry which is preliminary data.</text>
</comment>
<feature type="region of interest" description="Disordered" evidence="2">
    <location>
        <begin position="237"/>
        <end position="290"/>
    </location>
</feature>
<keyword evidence="4" id="KW-1185">Reference proteome</keyword>
<dbReference type="Proteomes" id="UP001583172">
    <property type="component" value="Unassembled WGS sequence"/>
</dbReference>
<name>A0ABR3VQT8_HUMIN</name>
<dbReference type="InterPro" id="IPR018608">
    <property type="entry name" value="Gti1/Pac2"/>
</dbReference>
<gene>
    <name evidence="3" type="ORF">VTJ49DRAFT_5784</name>
</gene>
<dbReference type="Pfam" id="PF09729">
    <property type="entry name" value="Gti1_Pac2"/>
    <property type="match status" value="1"/>
</dbReference>
<reference evidence="3 4" key="1">
    <citation type="journal article" date="2024" name="Commun. Biol.">
        <title>Comparative genomic analysis of thermophilic fungi reveals convergent evolutionary adaptations and gene losses.</title>
        <authorList>
            <person name="Steindorff A.S."/>
            <person name="Aguilar-Pontes M.V."/>
            <person name="Robinson A.J."/>
            <person name="Andreopoulos B."/>
            <person name="LaButti K."/>
            <person name="Kuo A."/>
            <person name="Mondo S."/>
            <person name="Riley R."/>
            <person name="Otillar R."/>
            <person name="Haridas S."/>
            <person name="Lipzen A."/>
            <person name="Grimwood J."/>
            <person name="Schmutz J."/>
            <person name="Clum A."/>
            <person name="Reid I.D."/>
            <person name="Moisan M.C."/>
            <person name="Butler G."/>
            <person name="Nguyen T.T.M."/>
            <person name="Dewar K."/>
            <person name="Conant G."/>
            <person name="Drula E."/>
            <person name="Henrissat B."/>
            <person name="Hansel C."/>
            <person name="Singer S."/>
            <person name="Hutchinson M.I."/>
            <person name="de Vries R.P."/>
            <person name="Natvig D.O."/>
            <person name="Powell A.J."/>
            <person name="Tsang A."/>
            <person name="Grigoriev I.V."/>
        </authorList>
    </citation>
    <scope>NUCLEOTIDE SEQUENCE [LARGE SCALE GENOMIC DNA]</scope>
    <source>
        <strain evidence="3 4">CBS 620.91</strain>
    </source>
</reference>
<evidence type="ECO:0000256" key="2">
    <source>
        <dbReference type="SAM" id="MobiDB-lite"/>
    </source>
</evidence>
<evidence type="ECO:0000313" key="3">
    <source>
        <dbReference type="EMBL" id="KAL1844033.1"/>
    </source>
</evidence>